<evidence type="ECO:0000313" key="2">
    <source>
        <dbReference type="Proteomes" id="UP000540506"/>
    </source>
</evidence>
<keyword evidence="2" id="KW-1185">Reference proteome</keyword>
<gene>
    <name evidence="1" type="ORF">FHR34_008167</name>
</gene>
<protein>
    <submittedName>
        <fullName evidence="1">Uncharacterized protein</fullName>
    </submittedName>
</protein>
<organism evidence="1 2">
    <name type="scientific">Kitasatospora kifunensis</name>
    <name type="common">Streptomyces kifunensis</name>
    <dbReference type="NCBI Taxonomy" id="58351"/>
    <lineage>
        <taxon>Bacteria</taxon>
        <taxon>Bacillati</taxon>
        <taxon>Actinomycetota</taxon>
        <taxon>Actinomycetes</taxon>
        <taxon>Kitasatosporales</taxon>
        <taxon>Streptomycetaceae</taxon>
        <taxon>Kitasatospora</taxon>
    </lineage>
</organism>
<accession>A0A7W7W0E0</accession>
<proteinExistence type="predicted"/>
<dbReference type="EMBL" id="JACHJV010000004">
    <property type="protein sequence ID" value="MBB4929068.1"/>
    <property type="molecule type" value="Genomic_DNA"/>
</dbReference>
<dbReference type="RefSeq" id="WP_184947030.1">
    <property type="nucleotide sequence ID" value="NZ_JACHJV010000004.1"/>
</dbReference>
<reference evidence="1 2" key="1">
    <citation type="submission" date="2020-08" db="EMBL/GenBank/DDBJ databases">
        <title>Sequencing the genomes of 1000 actinobacteria strains.</title>
        <authorList>
            <person name="Klenk H.-P."/>
        </authorList>
    </citation>
    <scope>NUCLEOTIDE SEQUENCE [LARGE SCALE GENOMIC DNA]</scope>
    <source>
        <strain evidence="1 2">DSM 41654</strain>
    </source>
</reference>
<name>A0A7W7W0E0_KITKI</name>
<evidence type="ECO:0000313" key="1">
    <source>
        <dbReference type="EMBL" id="MBB4929068.1"/>
    </source>
</evidence>
<sequence length="262" mass="28924">MATSRAPSVPQLSPLDEARVNFSDAAAVVADLARGLVPVRPDWRADDPASYLRDALTVQDKFVTRMVRLAVIASREAGATWDQLGEVAEISRQSAHGRWAELMQEWNADGRRIQDRFGFSDALRVANRLDGWYAVGRTGGDPIVTGPRGLRAVTDGLDATHAPPKEWEEDRPARPATTAAMRAAMHHYTDHDFGDGVLRYILAYPPADLLADAMEWGWEDPRVRAQLAEALTQTLLTGQSWPTDASPTFLRRLAAADRRFPA</sequence>
<dbReference type="Proteomes" id="UP000540506">
    <property type="component" value="Unassembled WGS sequence"/>
</dbReference>
<comment type="caution">
    <text evidence="1">The sequence shown here is derived from an EMBL/GenBank/DDBJ whole genome shotgun (WGS) entry which is preliminary data.</text>
</comment>
<dbReference type="AlphaFoldDB" id="A0A7W7W0E0"/>